<organism evidence="1 2">
    <name type="scientific">Araneus ventricosus</name>
    <name type="common">Orbweaver spider</name>
    <name type="synonym">Epeira ventricosa</name>
    <dbReference type="NCBI Taxonomy" id="182803"/>
    <lineage>
        <taxon>Eukaryota</taxon>
        <taxon>Metazoa</taxon>
        <taxon>Ecdysozoa</taxon>
        <taxon>Arthropoda</taxon>
        <taxon>Chelicerata</taxon>
        <taxon>Arachnida</taxon>
        <taxon>Araneae</taxon>
        <taxon>Araneomorphae</taxon>
        <taxon>Entelegynae</taxon>
        <taxon>Araneoidea</taxon>
        <taxon>Araneidae</taxon>
        <taxon>Araneus</taxon>
    </lineage>
</organism>
<evidence type="ECO:0000313" key="2">
    <source>
        <dbReference type="Proteomes" id="UP000499080"/>
    </source>
</evidence>
<dbReference type="EMBL" id="BGPR01013950">
    <property type="protein sequence ID" value="GBN62975.1"/>
    <property type="molecule type" value="Genomic_DNA"/>
</dbReference>
<name>A0A4Y2QI68_ARAVE</name>
<comment type="caution">
    <text evidence="1">The sequence shown here is derived from an EMBL/GenBank/DDBJ whole genome shotgun (WGS) entry which is preliminary data.</text>
</comment>
<sequence>MKNLRKLPVFQKNELMRIVDAPIDSQRTVAKLPPYDPAVPSSRKRPRLILNCSFENLPTIKRRRDVSAVDENLDP</sequence>
<evidence type="ECO:0000313" key="1">
    <source>
        <dbReference type="EMBL" id="GBN62975.1"/>
    </source>
</evidence>
<dbReference type="AlphaFoldDB" id="A0A4Y2QI68"/>
<protein>
    <submittedName>
        <fullName evidence="1">Uncharacterized protein</fullName>
    </submittedName>
</protein>
<reference evidence="1 2" key="1">
    <citation type="journal article" date="2019" name="Sci. Rep.">
        <title>Orb-weaving spider Araneus ventricosus genome elucidates the spidroin gene catalogue.</title>
        <authorList>
            <person name="Kono N."/>
            <person name="Nakamura H."/>
            <person name="Ohtoshi R."/>
            <person name="Moran D.A.P."/>
            <person name="Shinohara A."/>
            <person name="Yoshida Y."/>
            <person name="Fujiwara M."/>
            <person name="Mori M."/>
            <person name="Tomita M."/>
            <person name="Arakawa K."/>
        </authorList>
    </citation>
    <scope>NUCLEOTIDE SEQUENCE [LARGE SCALE GENOMIC DNA]</scope>
</reference>
<keyword evidence="2" id="KW-1185">Reference proteome</keyword>
<accession>A0A4Y2QI68</accession>
<proteinExistence type="predicted"/>
<gene>
    <name evidence="1" type="ORF">AVEN_264441_1</name>
</gene>
<dbReference type="Proteomes" id="UP000499080">
    <property type="component" value="Unassembled WGS sequence"/>
</dbReference>